<dbReference type="PANTHER" id="PTHR47799">
    <property type="entry name" value="OMEGA-AMIDASE YAFV"/>
    <property type="match status" value="1"/>
</dbReference>
<feature type="domain" description="CN hydrolase" evidence="6">
    <location>
        <begin position="1"/>
        <end position="246"/>
    </location>
</feature>
<sequence length="264" mass="30568">MKVALLQSALVWGDVEENLRRFDLKLTERVGCDVMLLPEMFTCGCMMVKKEKEQADAEKIRVASYYTEVCRRMSAWAVFQDALVMGSTIYEENGRFYNRLIAAFPDGKYQYYDKRHCFRMGGENEHFTPGNRHLSIVFRKWKIATFICYDLRFPVWSRNTDHYDLAVYIANWPESRRKVWQNLLVARAIENQAYVAGVNCVGTDEGGLHYAGDSVVINARGETIGTAKAFEEQTILTELDKAELNLFRQKFAVLDDRDLFQFEG</sequence>
<keyword evidence="8" id="KW-1185">Reference proteome</keyword>
<dbReference type="eggNOG" id="COG0388">
    <property type="taxonomic scope" value="Bacteria"/>
</dbReference>
<name>H1DFP0_9BACT</name>
<dbReference type="EMBL" id="ADMC01000017">
    <property type="protein sequence ID" value="EHP48713.1"/>
    <property type="molecule type" value="Genomic_DNA"/>
</dbReference>
<comment type="caution">
    <text evidence="7">The sequence shown here is derived from an EMBL/GenBank/DDBJ whole genome shotgun (WGS) entry which is preliminary data.</text>
</comment>
<evidence type="ECO:0000256" key="4">
    <source>
        <dbReference type="ARBA" id="ARBA00052904"/>
    </source>
</evidence>
<dbReference type="PROSITE" id="PS50263">
    <property type="entry name" value="CN_HYDROLASE"/>
    <property type="match status" value="1"/>
</dbReference>
<dbReference type="InterPro" id="IPR052737">
    <property type="entry name" value="Omega-amidase_YafV"/>
</dbReference>
<dbReference type="STRING" id="742817.HMPREF9449_01076"/>
<dbReference type="SUPFAM" id="SSF56317">
    <property type="entry name" value="Carbon-nitrogen hydrolase"/>
    <property type="match status" value="1"/>
</dbReference>
<dbReference type="PANTHER" id="PTHR47799:SF1">
    <property type="entry name" value="OMEGA-AMIDASE YAFV"/>
    <property type="match status" value="1"/>
</dbReference>
<evidence type="ECO:0000256" key="1">
    <source>
        <dbReference type="ARBA" id="ARBA00010613"/>
    </source>
</evidence>
<evidence type="ECO:0000313" key="8">
    <source>
        <dbReference type="Proteomes" id="UP000004892"/>
    </source>
</evidence>
<comment type="similarity">
    <text evidence="1">Belongs to the carbon-nitrogen hydrolase superfamily. NIT1/NIT2 family.</text>
</comment>
<dbReference type="InterPro" id="IPR003010">
    <property type="entry name" value="C-N_Hydrolase"/>
</dbReference>
<dbReference type="HOGENOM" id="CLU_030130_3_7_10"/>
<evidence type="ECO:0000259" key="6">
    <source>
        <dbReference type="PROSITE" id="PS50263"/>
    </source>
</evidence>
<dbReference type="GeneID" id="98068663"/>
<dbReference type="GO" id="GO:0106008">
    <property type="term" value="F:2-oxoglutaramate amidase activity"/>
    <property type="evidence" value="ECO:0007669"/>
    <property type="project" value="TreeGrafter"/>
</dbReference>
<dbReference type="InterPro" id="IPR001110">
    <property type="entry name" value="UPF0012_CS"/>
</dbReference>
<dbReference type="Pfam" id="PF00795">
    <property type="entry name" value="CN_hydrolase"/>
    <property type="match status" value="1"/>
</dbReference>
<dbReference type="InterPro" id="IPR036526">
    <property type="entry name" value="C-N_Hydrolase_sf"/>
</dbReference>
<dbReference type="FunFam" id="3.60.110.10:FF:000004">
    <property type="entry name" value="Carbon-nitrogen hydrolase"/>
    <property type="match status" value="1"/>
</dbReference>
<dbReference type="AlphaFoldDB" id="H1DFP0"/>
<dbReference type="Proteomes" id="UP000004892">
    <property type="component" value="Unassembled WGS sequence"/>
</dbReference>
<dbReference type="RefSeq" id="WP_009136224.1">
    <property type="nucleotide sequence ID" value="NZ_JH594596.1"/>
</dbReference>
<comment type="catalytic activity">
    <reaction evidence="4">
        <text>a monoamide of a dicarboxylate + H2O = a dicarboxylate + NH4(+)</text>
        <dbReference type="Rhea" id="RHEA:11716"/>
        <dbReference type="ChEBI" id="CHEBI:15377"/>
        <dbReference type="ChEBI" id="CHEBI:28938"/>
        <dbReference type="ChEBI" id="CHEBI:28965"/>
        <dbReference type="ChEBI" id="CHEBI:77450"/>
        <dbReference type="EC" id="3.5.1.3"/>
    </reaction>
</comment>
<evidence type="ECO:0000256" key="3">
    <source>
        <dbReference type="ARBA" id="ARBA00039118"/>
    </source>
</evidence>
<evidence type="ECO:0000256" key="5">
    <source>
        <dbReference type="ARBA" id="ARBA00072139"/>
    </source>
</evidence>
<keyword evidence="2" id="KW-0378">Hydrolase</keyword>
<dbReference type="GO" id="GO:0050152">
    <property type="term" value="F:omega-amidase activity"/>
    <property type="evidence" value="ECO:0007669"/>
    <property type="project" value="UniProtKB-EC"/>
</dbReference>
<organism evidence="7 8">
    <name type="scientific">Odoribacter laneus YIT 12061</name>
    <dbReference type="NCBI Taxonomy" id="742817"/>
    <lineage>
        <taxon>Bacteria</taxon>
        <taxon>Pseudomonadati</taxon>
        <taxon>Bacteroidota</taxon>
        <taxon>Bacteroidia</taxon>
        <taxon>Bacteroidales</taxon>
        <taxon>Odoribacteraceae</taxon>
        <taxon>Odoribacter</taxon>
    </lineage>
</organism>
<dbReference type="PATRIC" id="fig|742817.3.peg.1139"/>
<evidence type="ECO:0000256" key="2">
    <source>
        <dbReference type="ARBA" id="ARBA00022801"/>
    </source>
</evidence>
<gene>
    <name evidence="7" type="ORF">HMPREF9449_01076</name>
</gene>
<accession>H1DFP0</accession>
<dbReference type="Gene3D" id="3.60.110.10">
    <property type="entry name" value="Carbon-nitrogen hydrolase"/>
    <property type="match status" value="1"/>
</dbReference>
<reference evidence="7 8" key="1">
    <citation type="submission" date="2012-01" db="EMBL/GenBank/DDBJ databases">
        <title>The Genome Sequence of Odoribacter laneus YIT 12061.</title>
        <authorList>
            <consortium name="The Broad Institute Genome Sequencing Platform"/>
            <person name="Earl A."/>
            <person name="Ward D."/>
            <person name="Feldgarden M."/>
            <person name="Gevers D."/>
            <person name="Morotomi M."/>
            <person name="Young S.K."/>
            <person name="Zeng Q."/>
            <person name="Gargeya S."/>
            <person name="Fitzgerald M."/>
            <person name="Haas B."/>
            <person name="Abouelleil A."/>
            <person name="Alvarado L."/>
            <person name="Arachchi H.M."/>
            <person name="Berlin A."/>
            <person name="Chapman S.B."/>
            <person name="Gearin G."/>
            <person name="Goldberg J."/>
            <person name="Griggs A."/>
            <person name="Gujja S."/>
            <person name="Hansen M."/>
            <person name="Heiman D."/>
            <person name="Howarth C."/>
            <person name="Larimer J."/>
            <person name="Lui A."/>
            <person name="MacDonald P.J.P."/>
            <person name="McCowen C."/>
            <person name="Montmayeur A."/>
            <person name="Murphy C."/>
            <person name="Neiman D."/>
            <person name="Pearson M."/>
            <person name="Priest M."/>
            <person name="Roberts A."/>
            <person name="Saif S."/>
            <person name="Shea T."/>
            <person name="Sisk P."/>
            <person name="Stolte C."/>
            <person name="Sykes S."/>
            <person name="Wortman J."/>
            <person name="Nusbaum C."/>
            <person name="Birren B."/>
        </authorList>
    </citation>
    <scope>NUCLEOTIDE SEQUENCE [LARGE SCALE GENOMIC DNA]</scope>
    <source>
        <strain evidence="7 8">YIT 12061</strain>
    </source>
</reference>
<dbReference type="PROSITE" id="PS01227">
    <property type="entry name" value="UPF0012"/>
    <property type="match status" value="1"/>
</dbReference>
<dbReference type="EC" id="3.5.1.3" evidence="3"/>
<evidence type="ECO:0000313" key="7">
    <source>
        <dbReference type="EMBL" id="EHP48713.1"/>
    </source>
</evidence>
<proteinExistence type="inferred from homology"/>
<protein>
    <recommendedName>
        <fullName evidence="5">Omega-amidase YafV</fullName>
        <ecNumber evidence="3">3.5.1.3</ecNumber>
    </recommendedName>
</protein>
<dbReference type="NCBIfam" id="NF007757">
    <property type="entry name" value="PRK10438.1"/>
    <property type="match status" value="1"/>
</dbReference>